<name>A0ABU2SFM7_9ACTN</name>
<dbReference type="Pfam" id="PF05977">
    <property type="entry name" value="MFS_3"/>
    <property type="match status" value="1"/>
</dbReference>
<organism evidence="8 9">
    <name type="scientific">Streptomyces johnsoniae</name>
    <dbReference type="NCBI Taxonomy" id="3075532"/>
    <lineage>
        <taxon>Bacteria</taxon>
        <taxon>Bacillati</taxon>
        <taxon>Actinomycetota</taxon>
        <taxon>Actinomycetes</taxon>
        <taxon>Kitasatosporales</taxon>
        <taxon>Streptomycetaceae</taxon>
        <taxon>Streptomyces</taxon>
    </lineage>
</organism>
<dbReference type="Gene3D" id="1.20.1250.20">
    <property type="entry name" value="MFS general substrate transporter like domains"/>
    <property type="match status" value="1"/>
</dbReference>
<keyword evidence="5 7" id="KW-1133">Transmembrane helix</keyword>
<keyword evidence="4 7" id="KW-0812">Transmembrane</keyword>
<comment type="subcellular location">
    <subcellularLocation>
        <location evidence="1">Cell inner membrane</location>
        <topology evidence="1">Multi-pass membrane protein</topology>
    </subcellularLocation>
</comment>
<accession>A0ABU2SFM7</accession>
<feature type="transmembrane region" description="Helical" evidence="7">
    <location>
        <begin position="307"/>
        <end position="327"/>
    </location>
</feature>
<feature type="transmembrane region" description="Helical" evidence="7">
    <location>
        <begin position="284"/>
        <end position="301"/>
    </location>
</feature>
<keyword evidence="6 7" id="KW-0472">Membrane</keyword>
<protein>
    <submittedName>
        <fullName evidence="8">MFS transporter</fullName>
    </submittedName>
</protein>
<sequence length="408" mass="40667">MDLRPLRIAAFRRLWASGAVTAVGASCTAVAVPLQIYDLTGSSAWVGLSAVAALGPLTAAALWGGVLADAVDRRRLLLVTNGGIALVCVLLWAQAAAGLGSVAALFVLLGLLQGCLGANMAARGAVVPRLVPAERLPAANALDAMVRWAGPVVGPLLAGALLPVTGVAPLYLLDAAALCVMLRAVALLPPLPPAALPDARADGGIAGGLRYLAGQRLLLVVLLADLVAMVLGNPAALLPQLSQETFGDPAGGGMALGLLSAAVPLGAVLAGACSGAFTGLRRHGLVITVAVCVWGGAVAAFGLTHRLWLALCCLVVGGAALMLLSVFRTTVLQAAVTDEVRGRLQGLVTVVSAGGPWVAHLVHGPAGAAFGTAWAISGGGLLTVAAMATLAACCPDLLRHTAAAPPVR</sequence>
<evidence type="ECO:0000256" key="1">
    <source>
        <dbReference type="ARBA" id="ARBA00004429"/>
    </source>
</evidence>
<evidence type="ECO:0000313" key="9">
    <source>
        <dbReference type="Proteomes" id="UP001183615"/>
    </source>
</evidence>
<reference evidence="9" key="1">
    <citation type="submission" date="2023-07" db="EMBL/GenBank/DDBJ databases">
        <title>30 novel species of actinomycetes from the DSMZ collection.</title>
        <authorList>
            <person name="Nouioui I."/>
        </authorList>
    </citation>
    <scope>NUCLEOTIDE SEQUENCE [LARGE SCALE GENOMIC DNA]</scope>
    <source>
        <strain evidence="9">DSM 41886</strain>
    </source>
</reference>
<evidence type="ECO:0000313" key="8">
    <source>
        <dbReference type="EMBL" id="MDT0447199.1"/>
    </source>
</evidence>
<evidence type="ECO:0000256" key="5">
    <source>
        <dbReference type="ARBA" id="ARBA00022989"/>
    </source>
</evidence>
<dbReference type="RefSeq" id="WP_311621320.1">
    <property type="nucleotide sequence ID" value="NZ_JAVREV010000028.1"/>
</dbReference>
<keyword evidence="2" id="KW-0813">Transport</keyword>
<dbReference type="InterPro" id="IPR036259">
    <property type="entry name" value="MFS_trans_sf"/>
</dbReference>
<evidence type="ECO:0000256" key="4">
    <source>
        <dbReference type="ARBA" id="ARBA00022692"/>
    </source>
</evidence>
<evidence type="ECO:0000256" key="7">
    <source>
        <dbReference type="SAM" id="Phobius"/>
    </source>
</evidence>
<feature type="transmembrane region" description="Helical" evidence="7">
    <location>
        <begin position="250"/>
        <end position="272"/>
    </location>
</feature>
<dbReference type="PANTHER" id="PTHR23513:SF9">
    <property type="entry name" value="ENTEROBACTIN EXPORTER ENTS"/>
    <property type="match status" value="1"/>
</dbReference>
<dbReference type="InterPro" id="IPR010290">
    <property type="entry name" value="TM_effector"/>
</dbReference>
<dbReference type="EMBL" id="JAVREV010000028">
    <property type="protein sequence ID" value="MDT0447199.1"/>
    <property type="molecule type" value="Genomic_DNA"/>
</dbReference>
<dbReference type="SUPFAM" id="SSF103473">
    <property type="entry name" value="MFS general substrate transporter"/>
    <property type="match status" value="1"/>
</dbReference>
<evidence type="ECO:0000256" key="2">
    <source>
        <dbReference type="ARBA" id="ARBA00022448"/>
    </source>
</evidence>
<keyword evidence="9" id="KW-1185">Reference proteome</keyword>
<dbReference type="PANTHER" id="PTHR23513">
    <property type="entry name" value="INTEGRAL MEMBRANE EFFLUX PROTEIN-RELATED"/>
    <property type="match status" value="1"/>
</dbReference>
<keyword evidence="3" id="KW-1003">Cell membrane</keyword>
<feature type="transmembrane region" description="Helical" evidence="7">
    <location>
        <begin position="217"/>
        <end position="238"/>
    </location>
</feature>
<dbReference type="CDD" id="cd06173">
    <property type="entry name" value="MFS_MefA_like"/>
    <property type="match status" value="1"/>
</dbReference>
<feature type="transmembrane region" description="Helical" evidence="7">
    <location>
        <begin position="45"/>
        <end position="64"/>
    </location>
</feature>
<comment type="caution">
    <text evidence="8">The sequence shown here is derived from an EMBL/GenBank/DDBJ whole genome shotgun (WGS) entry which is preliminary data.</text>
</comment>
<evidence type="ECO:0000256" key="6">
    <source>
        <dbReference type="ARBA" id="ARBA00023136"/>
    </source>
</evidence>
<proteinExistence type="predicted"/>
<gene>
    <name evidence="8" type="ORF">RM779_32085</name>
</gene>
<dbReference type="Proteomes" id="UP001183615">
    <property type="component" value="Unassembled WGS sequence"/>
</dbReference>
<evidence type="ECO:0000256" key="3">
    <source>
        <dbReference type="ARBA" id="ARBA00022475"/>
    </source>
</evidence>
<dbReference type="PROSITE" id="PS51257">
    <property type="entry name" value="PROKAR_LIPOPROTEIN"/>
    <property type="match status" value="1"/>
</dbReference>